<feature type="repeat" description="TPR" evidence="1">
    <location>
        <begin position="992"/>
        <end position="1025"/>
    </location>
</feature>
<evidence type="ECO:0000313" key="2">
    <source>
        <dbReference type="EMBL" id="WAR16478.1"/>
    </source>
</evidence>
<evidence type="ECO:0000256" key="1">
    <source>
        <dbReference type="PROSITE-ProRule" id="PRU00339"/>
    </source>
</evidence>
<evidence type="ECO:0000313" key="3">
    <source>
        <dbReference type="Proteomes" id="UP001164746"/>
    </source>
</evidence>
<name>A0ABY7F707_MYAAR</name>
<dbReference type="Gene3D" id="1.25.40.10">
    <property type="entry name" value="Tetratricopeptide repeat domain"/>
    <property type="match status" value="1"/>
</dbReference>
<dbReference type="PANTHER" id="PTHR16155:SF19">
    <property type="entry name" value="DED DOMAIN-CONTAINING PROTEIN"/>
    <property type="match status" value="1"/>
</dbReference>
<dbReference type="Proteomes" id="UP001164746">
    <property type="component" value="Chromosome 10"/>
</dbReference>
<sequence>MEILKPEFKDLFRDAISSESIIPKTFVTMSPENLERVFGCYLPGNKFGFGIKHELMSFQKEIQDQLAASPSDMSEKVSLRKFDSPASGDVKYCKGTVRPAHGNILVPIHEFRSMMNASKHSIAREVLRFMAACMNSRKNGTIHFGIKDNGDGCGTIEGVPSISFNTKDLDVLIARYITDTFCPYSQNALQCLRPTQAISMMESENIVLEVDVIPSSFHCPNEIFPICFPPKGPACTVYFIYDLKPRCNLVTIDGSKIKSVQGQYAERYEARRILEKGILVENNKEEMLERTLAVALTGTGTKYVTDEYVPIIVTGKIGRHDESDLRKHLKMDLAFTSSRFIIDLDSSSKLRTEIEKDTLIFNVKTAEDFMQTDRPELTNEPTWLYCNGYDENNVGAMNVKEWTGRRLPGIKRALNMIRDNIPEGRALVLFMVYQQPTKVDPLFELVRDMMMSSFRGECVVVSSKENNIKDIKNEMSHLVDDPYFEDQFHTGLPWESISSVINSVFRPNPNVVCKLPCSSGGHFVEMTTKERSTMKLTDIEILSGEECQIEYDKMSKAERNGHEQEVQKQYYKGSGVSWWNFFYDNQVGKRKDFDSHKEDMYDKLMSKKGEDLVEIHEIEHHPGAGGSTLGRHLLWRFSQFNGVPKNAFRCCVVKNITEKTVEQIDRFRVFKDPKDPKPFIVLIDNKGEDGVVLLRSKLREAAYKTSTPGKLFCLIILINRVPISNEKTSSSSKRKRLLRHNLSGKELQWFEKKYKELDDKQNIDVETLIAFNVMRNSFDKKYIDELTTEMMKGVTRTEFEVLKCLSVISSYESDHPVPQSVFDSFMEDTTDIAGVFDLPFGIAHSVNELRNMPERRKDIWNTKMSDAMSLLVTQRHDADFYNGGICIISQPLAKSILYYIMKKTGSFLGDIVEHVLHAVSKKKSKGNPMSKQFLKIVGSLFKTRQFEDSNKPETKLKFSDLVLDLEKEKASMSGSESVLKTMQRCFEITEDAMVGQQLARYNIHINDYENAVHEIKRSLELKPDNSYLLDTYGQIFKAKMEHVLDSHSSCEKLDQEKAVDVINLAFSAIEKFKEGQEKAKQLDDTNMSCFHMEVKTALFLLEKFQKFDNVPNRNELCRFLTDISFSINDSTFFGLKQACPRIEELRKGSEWQQHLESSLRCLEETNYQIKRHLYTVHTEHETLLLKLRERFERFYGAIDERSKYQFKFGIGLKPLMTAAEKSPDLLQYRVDEARKNLHELNHSDVRDLLVYLGYSIITLSDGSSKAKGQQCSLEEYGRLIRYSTKLVDKQRKEMAGRKYLESFLYFAMLHWPLQTRLALNEDAFSHGGTYKDLIKEWEESYNHNHFIKSLQQSKSKKPKNYFALGKGSPGNDIVDLESITREWMDRNKEEGRYRRPVFGDNFWREGFVEARLERLEGVVDGNGSTISHTVRRYLPYATFHF</sequence>
<dbReference type="PANTHER" id="PTHR16155">
    <property type="entry name" value="DED DOMAIN-CONTAINING PROTEIN"/>
    <property type="match status" value="1"/>
</dbReference>
<reference evidence="2" key="1">
    <citation type="submission" date="2022-11" db="EMBL/GenBank/DDBJ databases">
        <title>Centuries of genome instability and evolution in soft-shell clam transmissible cancer (bioRxiv).</title>
        <authorList>
            <person name="Hart S.F.M."/>
            <person name="Yonemitsu M.A."/>
            <person name="Giersch R.M."/>
            <person name="Beal B.F."/>
            <person name="Arriagada G."/>
            <person name="Davis B.W."/>
            <person name="Ostrander E.A."/>
            <person name="Goff S.P."/>
            <person name="Metzger M.J."/>
        </authorList>
    </citation>
    <scope>NUCLEOTIDE SEQUENCE</scope>
    <source>
        <strain evidence="2">MELC-2E11</strain>
        <tissue evidence="2">Siphon/mantle</tissue>
    </source>
</reference>
<dbReference type="InterPro" id="IPR019734">
    <property type="entry name" value="TPR_rpt"/>
</dbReference>
<dbReference type="PROSITE" id="PS50005">
    <property type="entry name" value="TPR"/>
    <property type="match status" value="1"/>
</dbReference>
<dbReference type="EMBL" id="CP111021">
    <property type="protein sequence ID" value="WAR16478.1"/>
    <property type="molecule type" value="Genomic_DNA"/>
</dbReference>
<gene>
    <name evidence="2" type="ORF">MAR_031072</name>
</gene>
<protein>
    <submittedName>
        <fullName evidence="2">SAMD9-like protein</fullName>
    </submittedName>
</protein>
<keyword evidence="3" id="KW-1185">Reference proteome</keyword>
<organism evidence="2 3">
    <name type="scientific">Mya arenaria</name>
    <name type="common">Soft-shell clam</name>
    <dbReference type="NCBI Taxonomy" id="6604"/>
    <lineage>
        <taxon>Eukaryota</taxon>
        <taxon>Metazoa</taxon>
        <taxon>Spiralia</taxon>
        <taxon>Lophotrochozoa</taxon>
        <taxon>Mollusca</taxon>
        <taxon>Bivalvia</taxon>
        <taxon>Autobranchia</taxon>
        <taxon>Heteroconchia</taxon>
        <taxon>Euheterodonta</taxon>
        <taxon>Imparidentia</taxon>
        <taxon>Neoheterodontei</taxon>
        <taxon>Myida</taxon>
        <taxon>Myoidea</taxon>
        <taxon>Myidae</taxon>
        <taxon>Mya</taxon>
    </lineage>
</organism>
<keyword evidence="1" id="KW-0802">TPR repeat</keyword>
<accession>A0ABY7F707</accession>
<dbReference type="InterPro" id="IPR011990">
    <property type="entry name" value="TPR-like_helical_dom_sf"/>
</dbReference>
<proteinExistence type="predicted"/>